<gene>
    <name evidence="3" type="ORF">ACFQ5D_20580</name>
</gene>
<proteinExistence type="predicted"/>
<keyword evidence="2" id="KW-0732">Signal</keyword>
<dbReference type="EMBL" id="JBHTNZ010000040">
    <property type="protein sequence ID" value="MFD1463699.1"/>
    <property type="molecule type" value="Genomic_DNA"/>
</dbReference>
<keyword evidence="1" id="KW-0812">Transmembrane</keyword>
<feature type="chain" id="PRO_5046912272" description="TrbC/VIRB2 family protein" evidence="2">
    <location>
        <begin position="33"/>
        <end position="110"/>
    </location>
</feature>
<comment type="caution">
    <text evidence="3">The sequence shown here is derived from an EMBL/GenBank/DDBJ whole genome shotgun (WGS) entry which is preliminary data.</text>
</comment>
<feature type="transmembrane region" description="Helical" evidence="1">
    <location>
        <begin position="48"/>
        <end position="69"/>
    </location>
</feature>
<sequence length="110" mass="12339">MNKDKKKKKKLGLRTMLTSLAISAFWTTPIYADTDTKIKVGENLGKELSGNINPVIPGIVLAVSAYFFIKRDWPKMFSFIGISLLLGYFSNWEMVKQLSTTIMKAIFGGN</sequence>
<feature type="signal peptide" evidence="2">
    <location>
        <begin position="1"/>
        <end position="32"/>
    </location>
</feature>
<dbReference type="RefSeq" id="WP_229523841.1">
    <property type="nucleotide sequence ID" value="NZ_JAFFQR010000042.1"/>
</dbReference>
<evidence type="ECO:0000256" key="2">
    <source>
        <dbReference type="SAM" id="SignalP"/>
    </source>
</evidence>
<protein>
    <recommendedName>
        <fullName evidence="5">TrbC/VIRB2 family protein</fullName>
    </recommendedName>
</protein>
<accession>A0ABW4DIZ6</accession>
<keyword evidence="1" id="KW-0472">Membrane</keyword>
<evidence type="ECO:0000256" key="1">
    <source>
        <dbReference type="SAM" id="Phobius"/>
    </source>
</evidence>
<name>A0ABW4DIZ6_9BACL</name>
<organism evidence="3 4">
    <name type="scientific">Paenibacillus farraposensis</name>
    <dbReference type="NCBI Taxonomy" id="2807095"/>
    <lineage>
        <taxon>Bacteria</taxon>
        <taxon>Bacillati</taxon>
        <taxon>Bacillota</taxon>
        <taxon>Bacilli</taxon>
        <taxon>Bacillales</taxon>
        <taxon>Paenibacillaceae</taxon>
        <taxon>Paenibacillus</taxon>
    </lineage>
</organism>
<keyword evidence="4" id="KW-1185">Reference proteome</keyword>
<evidence type="ECO:0000313" key="4">
    <source>
        <dbReference type="Proteomes" id="UP001597340"/>
    </source>
</evidence>
<reference evidence="4" key="1">
    <citation type="journal article" date="2019" name="Int. J. Syst. Evol. Microbiol.">
        <title>The Global Catalogue of Microorganisms (GCM) 10K type strain sequencing project: providing services to taxonomists for standard genome sequencing and annotation.</title>
        <authorList>
            <consortium name="The Broad Institute Genomics Platform"/>
            <consortium name="The Broad Institute Genome Sequencing Center for Infectious Disease"/>
            <person name="Wu L."/>
            <person name="Ma J."/>
        </authorList>
    </citation>
    <scope>NUCLEOTIDE SEQUENCE [LARGE SCALE GENOMIC DNA]</scope>
    <source>
        <strain evidence="4">CCM 9147</strain>
    </source>
</reference>
<dbReference type="Proteomes" id="UP001597340">
    <property type="component" value="Unassembled WGS sequence"/>
</dbReference>
<feature type="transmembrane region" description="Helical" evidence="1">
    <location>
        <begin position="76"/>
        <end position="95"/>
    </location>
</feature>
<keyword evidence="1" id="KW-1133">Transmembrane helix</keyword>
<evidence type="ECO:0000313" key="3">
    <source>
        <dbReference type="EMBL" id="MFD1463699.1"/>
    </source>
</evidence>
<evidence type="ECO:0008006" key="5">
    <source>
        <dbReference type="Google" id="ProtNLM"/>
    </source>
</evidence>